<accession>A0A1G2CWQ7</accession>
<dbReference type="AlphaFoldDB" id="A0A1G2CWQ7"/>
<organism evidence="1 2">
    <name type="scientific">Candidatus Lloydbacteria bacterium RIFCSPHIGHO2_01_FULL_49_22</name>
    <dbReference type="NCBI Taxonomy" id="1798658"/>
    <lineage>
        <taxon>Bacteria</taxon>
        <taxon>Candidatus Lloydiibacteriota</taxon>
    </lineage>
</organism>
<evidence type="ECO:0000313" key="2">
    <source>
        <dbReference type="Proteomes" id="UP000177122"/>
    </source>
</evidence>
<dbReference type="EMBL" id="MHLI01000006">
    <property type="protein sequence ID" value="OGZ05839.1"/>
    <property type="molecule type" value="Genomic_DNA"/>
</dbReference>
<protein>
    <submittedName>
        <fullName evidence="1">Uncharacterized protein</fullName>
    </submittedName>
</protein>
<reference evidence="1 2" key="1">
    <citation type="journal article" date="2016" name="Nat. Commun.">
        <title>Thousands of microbial genomes shed light on interconnected biogeochemical processes in an aquifer system.</title>
        <authorList>
            <person name="Anantharaman K."/>
            <person name="Brown C.T."/>
            <person name="Hug L.A."/>
            <person name="Sharon I."/>
            <person name="Castelle C.J."/>
            <person name="Probst A.J."/>
            <person name="Thomas B.C."/>
            <person name="Singh A."/>
            <person name="Wilkins M.J."/>
            <person name="Karaoz U."/>
            <person name="Brodie E.L."/>
            <person name="Williams K.H."/>
            <person name="Hubbard S.S."/>
            <person name="Banfield J.F."/>
        </authorList>
    </citation>
    <scope>NUCLEOTIDE SEQUENCE [LARGE SCALE GENOMIC DNA]</scope>
</reference>
<proteinExistence type="predicted"/>
<sequence>MTCHQLYREYPALANKAFAHITSDSIEGVFRYLATPCGYFRERKKDPEICTHGNIVVVCKTAVLNTWSKK</sequence>
<gene>
    <name evidence="1" type="ORF">A2845_03475</name>
</gene>
<evidence type="ECO:0000313" key="1">
    <source>
        <dbReference type="EMBL" id="OGZ05839.1"/>
    </source>
</evidence>
<dbReference type="Proteomes" id="UP000177122">
    <property type="component" value="Unassembled WGS sequence"/>
</dbReference>
<name>A0A1G2CWQ7_9BACT</name>
<comment type="caution">
    <text evidence="1">The sequence shown here is derived from an EMBL/GenBank/DDBJ whole genome shotgun (WGS) entry which is preliminary data.</text>
</comment>